<evidence type="ECO:0000313" key="1">
    <source>
        <dbReference type="EMBL" id="CAJ0572786.1"/>
    </source>
</evidence>
<accession>A0AA36FZL9</accession>
<feature type="non-terminal residue" evidence="1">
    <location>
        <position position="1"/>
    </location>
</feature>
<reference evidence="1" key="1">
    <citation type="submission" date="2023-06" db="EMBL/GenBank/DDBJ databases">
        <authorList>
            <person name="Delattre M."/>
        </authorList>
    </citation>
    <scope>NUCLEOTIDE SEQUENCE</scope>
    <source>
        <strain evidence="1">AF72</strain>
    </source>
</reference>
<proteinExistence type="predicted"/>
<gene>
    <name evidence="1" type="ORF">MSPICULIGERA_LOCUS11164</name>
</gene>
<dbReference type="EMBL" id="CATQJA010002606">
    <property type="protein sequence ID" value="CAJ0572786.1"/>
    <property type="molecule type" value="Genomic_DNA"/>
</dbReference>
<sequence length="87" mass="9805">MIDFWSRFRPVALITESSAYNEGQGEGTNFQSGMLAEMKRLEAPGIPTSDLLMSSYSSLIQPILINFTKRKNCCILLSALQIFQKTR</sequence>
<dbReference type="AlphaFoldDB" id="A0AA36FZL9"/>
<comment type="caution">
    <text evidence="1">The sequence shown here is derived from an EMBL/GenBank/DDBJ whole genome shotgun (WGS) entry which is preliminary data.</text>
</comment>
<evidence type="ECO:0000313" key="2">
    <source>
        <dbReference type="Proteomes" id="UP001177023"/>
    </source>
</evidence>
<protein>
    <submittedName>
        <fullName evidence="1">Uncharacterized protein</fullName>
    </submittedName>
</protein>
<dbReference type="Proteomes" id="UP001177023">
    <property type="component" value="Unassembled WGS sequence"/>
</dbReference>
<keyword evidence="2" id="KW-1185">Reference proteome</keyword>
<organism evidence="1 2">
    <name type="scientific">Mesorhabditis spiculigera</name>
    <dbReference type="NCBI Taxonomy" id="96644"/>
    <lineage>
        <taxon>Eukaryota</taxon>
        <taxon>Metazoa</taxon>
        <taxon>Ecdysozoa</taxon>
        <taxon>Nematoda</taxon>
        <taxon>Chromadorea</taxon>
        <taxon>Rhabditida</taxon>
        <taxon>Rhabditina</taxon>
        <taxon>Rhabditomorpha</taxon>
        <taxon>Rhabditoidea</taxon>
        <taxon>Rhabditidae</taxon>
        <taxon>Mesorhabditinae</taxon>
        <taxon>Mesorhabditis</taxon>
    </lineage>
</organism>
<name>A0AA36FZL9_9BILA</name>